<evidence type="ECO:0000313" key="2">
    <source>
        <dbReference type="EMBL" id="ALS61850.1"/>
    </source>
</evidence>
<protein>
    <submittedName>
        <fullName evidence="2">Uncharacterized protein</fullName>
    </submittedName>
</protein>
<evidence type="ECO:0000313" key="3">
    <source>
        <dbReference type="Proteomes" id="UP000060277"/>
    </source>
</evidence>
<feature type="chain" id="PRO_5046300289" evidence="1">
    <location>
        <begin position="20"/>
        <end position="135"/>
    </location>
</feature>
<keyword evidence="1" id="KW-0732">Signal</keyword>
<reference evidence="3" key="1">
    <citation type="submission" date="2015-12" db="EMBL/GenBank/DDBJ databases">
        <title>Complete genome sequence of Pandoraea norimbergensis DSM 11628.</title>
        <authorList>
            <person name="Ee R."/>
            <person name="Lim Y.-L."/>
            <person name="Yong D."/>
            <person name="Yin W.-F."/>
            <person name="Chan K.-G."/>
        </authorList>
    </citation>
    <scope>NUCLEOTIDE SEQUENCE [LARGE SCALE GENOMIC DNA]</scope>
    <source>
        <strain evidence="3">DSM 11628</strain>
    </source>
</reference>
<gene>
    <name evidence="2" type="ORF">AT302_20780</name>
</gene>
<dbReference type="Proteomes" id="UP000060277">
    <property type="component" value="Chromosome"/>
</dbReference>
<evidence type="ECO:0000256" key="1">
    <source>
        <dbReference type="SAM" id="SignalP"/>
    </source>
</evidence>
<organism evidence="2 3">
    <name type="scientific">Pandoraea norimbergensis</name>
    <dbReference type="NCBI Taxonomy" id="93219"/>
    <lineage>
        <taxon>Bacteria</taxon>
        <taxon>Pseudomonadati</taxon>
        <taxon>Pseudomonadota</taxon>
        <taxon>Betaproteobacteria</taxon>
        <taxon>Burkholderiales</taxon>
        <taxon>Burkholderiaceae</taxon>
        <taxon>Pandoraea</taxon>
    </lineage>
</organism>
<proteinExistence type="predicted"/>
<name>A0ABN4JLH4_9BURK</name>
<accession>A0ABN4JLH4</accession>
<sequence>MMLAAVGLVAFMMTRRATAAPVQTRPVGNAQSSGASGMPMGSILRGLLGTGSSDVLQTGGYSGGSYGFNTIRAVDNATAAVQGQISADYAAGAGWLVPYNWNQWSMGGNSRFILPDQLNPTNDLLAGFDNPANYG</sequence>
<feature type="signal peptide" evidence="1">
    <location>
        <begin position="1"/>
        <end position="19"/>
    </location>
</feature>
<keyword evidence="3" id="KW-1185">Reference proteome</keyword>
<dbReference type="EMBL" id="CP013480">
    <property type="protein sequence ID" value="ALS61850.1"/>
    <property type="molecule type" value="Genomic_DNA"/>
</dbReference>